<dbReference type="AlphaFoldDB" id="A0A2C5Y3Z0"/>
<accession>A0A2C5Y3Z0</accession>
<proteinExistence type="predicted"/>
<name>A0A2C5Y3Z0_9HYPO</name>
<gene>
    <name evidence="1" type="ORF">CDD80_4252</name>
</gene>
<evidence type="ECO:0000313" key="1">
    <source>
        <dbReference type="EMBL" id="PHH72798.1"/>
    </source>
</evidence>
<organism evidence="1 2">
    <name type="scientific">Ophiocordyceps camponoti-rufipedis</name>
    <dbReference type="NCBI Taxonomy" id="2004952"/>
    <lineage>
        <taxon>Eukaryota</taxon>
        <taxon>Fungi</taxon>
        <taxon>Dikarya</taxon>
        <taxon>Ascomycota</taxon>
        <taxon>Pezizomycotina</taxon>
        <taxon>Sordariomycetes</taxon>
        <taxon>Hypocreomycetidae</taxon>
        <taxon>Hypocreales</taxon>
        <taxon>Ophiocordycipitaceae</taxon>
        <taxon>Ophiocordyceps</taxon>
    </lineage>
</organism>
<comment type="caution">
    <text evidence="1">The sequence shown here is derived from an EMBL/GenBank/DDBJ whole genome shotgun (WGS) entry which is preliminary data.</text>
</comment>
<reference evidence="1 2" key="1">
    <citation type="submission" date="2017-06" db="EMBL/GenBank/DDBJ databases">
        <title>Ant-infecting Ophiocordyceps genomes reveal a high diversity of potential behavioral manipulation genes and a possible major role for enterotoxins.</title>
        <authorList>
            <person name="De Bekker C."/>
            <person name="Evans H.C."/>
            <person name="Brachmann A."/>
            <person name="Hughes D.P."/>
        </authorList>
    </citation>
    <scope>NUCLEOTIDE SEQUENCE [LARGE SCALE GENOMIC DNA]</scope>
    <source>
        <strain evidence="1 2">Map16</strain>
    </source>
</reference>
<dbReference type="EMBL" id="NJES01000392">
    <property type="protein sequence ID" value="PHH72798.1"/>
    <property type="molecule type" value="Genomic_DNA"/>
</dbReference>
<evidence type="ECO:0000313" key="2">
    <source>
        <dbReference type="Proteomes" id="UP000226431"/>
    </source>
</evidence>
<keyword evidence="2" id="KW-1185">Reference proteome</keyword>
<dbReference type="OrthoDB" id="4927667at2759"/>
<protein>
    <submittedName>
        <fullName evidence="1">Uncharacterized protein</fullName>
    </submittedName>
</protein>
<sequence length="225" mass="24765">MADASPDNFVPEATLRRLAPPREGRWFVVDQNSSSFTLQYAMGSDTPAVSFEVVPCHTEQDIVDKLDGHLYKYTGYIPENVSTPHTNGQVPPLEISLTLRDDNGNPLPNEPQVPDEYVVSVNAAERTQQLLAAASYNFAPPVAEPQNHQQDLTGNETGGLYWNMTAQAFNEMSPDNNNEFNFHALVGDQGGLGNNFDNSMAIDQDLTLGDANIDPVQWNAFQPIN</sequence>
<dbReference type="Proteomes" id="UP000226431">
    <property type="component" value="Unassembled WGS sequence"/>
</dbReference>